<keyword evidence="3" id="KW-1185">Reference proteome</keyword>
<dbReference type="Proteomes" id="UP000027100">
    <property type="component" value="Unassembled WGS sequence"/>
</dbReference>
<dbReference type="AlphaFoldDB" id="A0A062V5S9"/>
<proteinExistence type="predicted"/>
<reference evidence="2 3" key="1">
    <citation type="journal article" date="2014" name="Antonie Van Leeuwenhoek">
        <title>Hyphomonas beringensis sp. nov. and Hyphomonas chukchiensis sp. nov., isolated from surface seawater of the Bering Sea and Chukchi Sea.</title>
        <authorList>
            <person name="Li C."/>
            <person name="Lai Q."/>
            <person name="Li G."/>
            <person name="Dong C."/>
            <person name="Wang J."/>
            <person name="Liao Y."/>
            <person name="Shao Z."/>
        </authorList>
    </citation>
    <scope>NUCLEOTIDE SEQUENCE [LARGE SCALE GENOMIC DNA]</scope>
    <source>
        <strain evidence="2 3">PS728</strain>
    </source>
</reference>
<dbReference type="RefSeq" id="WP_035600670.1">
    <property type="nucleotide sequence ID" value="NZ_ARYM01000021.1"/>
</dbReference>
<keyword evidence="2" id="KW-0808">Transferase</keyword>
<dbReference type="InterPro" id="IPR027417">
    <property type="entry name" value="P-loop_NTPase"/>
</dbReference>
<accession>A0A062V5S9</accession>
<dbReference type="InterPro" id="IPR000863">
    <property type="entry name" value="Sulfotransferase_dom"/>
</dbReference>
<gene>
    <name evidence="2" type="ORF">HPO_15398</name>
</gene>
<dbReference type="SUPFAM" id="SSF52540">
    <property type="entry name" value="P-loop containing nucleoside triphosphate hydrolases"/>
    <property type="match status" value="1"/>
</dbReference>
<evidence type="ECO:0000313" key="2">
    <source>
        <dbReference type="EMBL" id="KCZ97321.1"/>
    </source>
</evidence>
<evidence type="ECO:0000259" key="1">
    <source>
        <dbReference type="Pfam" id="PF00685"/>
    </source>
</evidence>
<protein>
    <submittedName>
        <fullName evidence="2">Sulfotransferase</fullName>
    </submittedName>
</protein>
<sequence length="356" mass="39393">MRLFVVAPDQVLPEALAEIRSILAYEGAIGRMSSGPVTLPPHTAGNSPDLSGSAVQQAPLPGDAILVFAGEAAPCIDAASGIFVLDGERFLREISSRRRGGELYPLSLLKYGPVEESHGHYARPVRSPGQILASERFIVNGFPKSGSIWLMALLGDVLGLSTDQQLYQVHCADIEIAYHACGRSGSVALVRDLRDVVVSWYHEATRSDEQNGYEAARYPDISTFYFEYFLGRIEGNPLYHHGDLERWVNYLAARAVPILRYEEMLADPAACLMRLLNFWRIRVDPATLLQSIDRMSISRIGDSLKDANSIVAARLSAGHARVGQSGTWQGELPERVADDIQQRFRGFQNRFGYCRI</sequence>
<evidence type="ECO:0000313" key="3">
    <source>
        <dbReference type="Proteomes" id="UP000027100"/>
    </source>
</evidence>
<dbReference type="Pfam" id="PF00685">
    <property type="entry name" value="Sulfotransfer_1"/>
    <property type="match status" value="1"/>
</dbReference>
<dbReference type="Gene3D" id="3.40.50.300">
    <property type="entry name" value="P-loop containing nucleotide triphosphate hydrolases"/>
    <property type="match status" value="1"/>
</dbReference>
<comment type="caution">
    <text evidence="2">The sequence shown here is derived from an EMBL/GenBank/DDBJ whole genome shotgun (WGS) entry which is preliminary data.</text>
</comment>
<dbReference type="PROSITE" id="PS50096">
    <property type="entry name" value="IQ"/>
    <property type="match status" value="1"/>
</dbReference>
<dbReference type="EMBL" id="ARYM01000021">
    <property type="protein sequence ID" value="KCZ97321.1"/>
    <property type="molecule type" value="Genomic_DNA"/>
</dbReference>
<feature type="domain" description="Sulfotransferase" evidence="1">
    <location>
        <begin position="187"/>
        <end position="345"/>
    </location>
</feature>
<dbReference type="GO" id="GO:0008146">
    <property type="term" value="F:sulfotransferase activity"/>
    <property type="evidence" value="ECO:0007669"/>
    <property type="project" value="InterPro"/>
</dbReference>
<organism evidence="2 3">
    <name type="scientific">Hyphomonas polymorpha PS728</name>
    <dbReference type="NCBI Taxonomy" id="1280954"/>
    <lineage>
        <taxon>Bacteria</taxon>
        <taxon>Pseudomonadati</taxon>
        <taxon>Pseudomonadota</taxon>
        <taxon>Alphaproteobacteria</taxon>
        <taxon>Hyphomonadales</taxon>
        <taxon>Hyphomonadaceae</taxon>
        <taxon>Hyphomonas</taxon>
    </lineage>
</organism>
<dbReference type="OrthoDB" id="9804504at2"/>
<name>A0A062V5S9_9PROT</name>